<evidence type="ECO:0000313" key="1">
    <source>
        <dbReference type="EMBL" id="WCL55698.1"/>
    </source>
</evidence>
<dbReference type="AlphaFoldDB" id="A0AAE9XWE6"/>
<dbReference type="KEGG" id="gso:PH603_08010"/>
<protein>
    <submittedName>
        <fullName evidence="1">DUF3572 domain-containing protein</fullName>
    </submittedName>
</protein>
<gene>
    <name evidence="1" type="ORF">PH603_08010</name>
</gene>
<reference evidence="1" key="1">
    <citation type="submission" date="2023-01" db="EMBL/GenBank/DDBJ databases">
        <title>The genome sequence of Kordiimonadaceae bacterium 6D33.</title>
        <authorList>
            <person name="Liu Y."/>
        </authorList>
    </citation>
    <scope>NUCLEOTIDE SEQUENCE</scope>
    <source>
        <strain evidence="1">6D33</strain>
    </source>
</reference>
<proteinExistence type="predicted"/>
<dbReference type="RefSeq" id="WP_289505555.1">
    <property type="nucleotide sequence ID" value="NZ_CP116805.1"/>
</dbReference>
<accession>A0AAE9XWE6</accession>
<organism evidence="1 2">
    <name type="scientific">Gimibacter soli</name>
    <dbReference type="NCBI Taxonomy" id="3024400"/>
    <lineage>
        <taxon>Bacteria</taxon>
        <taxon>Pseudomonadati</taxon>
        <taxon>Pseudomonadota</taxon>
        <taxon>Alphaproteobacteria</taxon>
        <taxon>Kordiimonadales</taxon>
        <taxon>Temperatibacteraceae</taxon>
        <taxon>Gimibacter</taxon>
    </lineage>
</organism>
<evidence type="ECO:0000313" key="2">
    <source>
        <dbReference type="Proteomes" id="UP001217500"/>
    </source>
</evidence>
<dbReference type="InterPro" id="IPR021955">
    <property type="entry name" value="DUF3572"/>
</dbReference>
<keyword evidence="2" id="KW-1185">Reference proteome</keyword>
<dbReference type="EMBL" id="CP116805">
    <property type="protein sequence ID" value="WCL55698.1"/>
    <property type="molecule type" value="Genomic_DNA"/>
</dbReference>
<sequence>MPIQTIEAETMALQAVAHIVAEDALRDRFFAITGLDADALRAGLSEADMQASVLGFLIDFEPDLVEFAASVDRKPEDVVAAWRALGGGKGVEW</sequence>
<dbReference type="Pfam" id="PF12096">
    <property type="entry name" value="DUF3572"/>
    <property type="match status" value="1"/>
</dbReference>
<dbReference type="Proteomes" id="UP001217500">
    <property type="component" value="Chromosome"/>
</dbReference>
<name>A0AAE9XWE6_9PROT</name>